<dbReference type="Pfam" id="PF20208">
    <property type="entry name" value="ARPP-1"/>
    <property type="match status" value="1"/>
</dbReference>
<gene>
    <name evidence="2" type="ORF">ENU78_04320</name>
</gene>
<feature type="domain" description="ARG and Rhodanese-Phosphatase-superfamily-associated" evidence="1">
    <location>
        <begin position="10"/>
        <end position="297"/>
    </location>
</feature>
<evidence type="ECO:0000259" key="1">
    <source>
        <dbReference type="Pfam" id="PF20208"/>
    </source>
</evidence>
<dbReference type="RefSeq" id="WP_149123295.1">
    <property type="nucleotide sequence ID" value="NZ_VTFL01000009.1"/>
</dbReference>
<comment type="caution">
    <text evidence="2">The sequence shown here is derived from an EMBL/GenBank/DDBJ whole genome shotgun (WGS) entry which is preliminary data.</text>
</comment>
<dbReference type="InterPro" id="IPR046699">
    <property type="entry name" value="ARPP-1"/>
</dbReference>
<accession>A0A7V4DYK9</accession>
<protein>
    <recommendedName>
        <fullName evidence="1">ARG and Rhodanese-Phosphatase-superfamily-associated domain-containing protein</fullName>
    </recommendedName>
</protein>
<name>A0A7V4DYK9_DICTH</name>
<organism evidence="2">
    <name type="scientific">Dictyoglomus thermophilum</name>
    <dbReference type="NCBI Taxonomy" id="14"/>
    <lineage>
        <taxon>Bacteria</taxon>
        <taxon>Pseudomonadati</taxon>
        <taxon>Dictyoglomota</taxon>
        <taxon>Dictyoglomia</taxon>
        <taxon>Dictyoglomales</taxon>
        <taxon>Dictyoglomaceae</taxon>
        <taxon>Dictyoglomus</taxon>
    </lineage>
</organism>
<sequence>MKIDKIFSNLEVMKPQSFEDMVVFPLSLKIDNIPYFITLDSALKTRKFLIKEVHTFGEVPVLKVINHLSEQVLILDGEELRGGKQNRVVNTSILVKKNSELVIPVSCTEAHRWHYISDVFEDPDVIPIEIRKGKTESLLRNLLSKGEFESDQGLIWDMINRYHMDYDVDSETSAIRDVYEKEKDKLKDRLNKFPYIDGQNGILVYVDGRFEGMDIVPLTSAYKELHEKLIKSYLFRRPLKKKNNLFKDENEKIFDEISKIEPLKFKSVGLGWDLRYGGDKYIGSMLVYRNKPIHINFLRRTMYSKAV</sequence>
<evidence type="ECO:0000313" key="2">
    <source>
        <dbReference type="EMBL" id="HGK23661.1"/>
    </source>
</evidence>
<reference evidence="2" key="1">
    <citation type="journal article" date="2020" name="mSystems">
        <title>Genome- and Community-Level Interaction Insights into Carbon Utilization and Element Cycling Functions of Hydrothermarchaeota in Hydrothermal Sediment.</title>
        <authorList>
            <person name="Zhou Z."/>
            <person name="Liu Y."/>
            <person name="Xu W."/>
            <person name="Pan J."/>
            <person name="Luo Z.H."/>
            <person name="Li M."/>
        </authorList>
    </citation>
    <scope>NUCLEOTIDE SEQUENCE [LARGE SCALE GENOMIC DNA]</scope>
    <source>
        <strain evidence="2">SpSt-70</strain>
    </source>
</reference>
<dbReference type="EMBL" id="DTDV01000013">
    <property type="protein sequence ID" value="HGK23661.1"/>
    <property type="molecule type" value="Genomic_DNA"/>
</dbReference>
<dbReference type="AlphaFoldDB" id="A0A7V4DYK9"/>
<proteinExistence type="predicted"/>